<feature type="transmembrane region" description="Helical" evidence="5">
    <location>
        <begin position="32"/>
        <end position="51"/>
    </location>
</feature>
<evidence type="ECO:0000256" key="4">
    <source>
        <dbReference type="ARBA" id="ARBA00023136"/>
    </source>
</evidence>
<accession>A0AAN5CKL3</accession>
<dbReference type="InterPro" id="IPR053286">
    <property type="entry name" value="Nematode_rcpt-like_srab"/>
</dbReference>
<gene>
    <name evidence="6" type="ORF">PMAYCL1PPCAC_16370</name>
</gene>
<feature type="transmembrane region" description="Helical" evidence="5">
    <location>
        <begin position="71"/>
        <end position="95"/>
    </location>
</feature>
<evidence type="ECO:0000313" key="6">
    <source>
        <dbReference type="EMBL" id="GMR46175.1"/>
    </source>
</evidence>
<dbReference type="InterPro" id="IPR019408">
    <property type="entry name" value="7TM_GPCR_serpentine_rcpt_Srab"/>
</dbReference>
<evidence type="ECO:0000256" key="3">
    <source>
        <dbReference type="ARBA" id="ARBA00022989"/>
    </source>
</evidence>
<proteinExistence type="predicted"/>
<evidence type="ECO:0000256" key="1">
    <source>
        <dbReference type="ARBA" id="ARBA00004141"/>
    </source>
</evidence>
<dbReference type="AlphaFoldDB" id="A0AAN5CKL3"/>
<evidence type="ECO:0000313" key="7">
    <source>
        <dbReference type="Proteomes" id="UP001328107"/>
    </source>
</evidence>
<keyword evidence="7" id="KW-1185">Reference proteome</keyword>
<evidence type="ECO:0000256" key="2">
    <source>
        <dbReference type="ARBA" id="ARBA00022692"/>
    </source>
</evidence>
<comment type="caution">
    <text evidence="6">The sequence shown here is derived from an EMBL/GenBank/DDBJ whole genome shotgun (WGS) entry which is preliminary data.</text>
</comment>
<keyword evidence="4 5" id="KW-0472">Membrane</keyword>
<keyword evidence="3 5" id="KW-1133">Transmembrane helix</keyword>
<evidence type="ECO:0008006" key="8">
    <source>
        <dbReference type="Google" id="ProtNLM"/>
    </source>
</evidence>
<protein>
    <recommendedName>
        <fullName evidence="8">G protein-coupled receptor</fullName>
    </recommendedName>
</protein>
<dbReference type="GO" id="GO:0016020">
    <property type="term" value="C:membrane"/>
    <property type="evidence" value="ECO:0007669"/>
    <property type="project" value="UniProtKB-SubCell"/>
</dbReference>
<name>A0AAN5CKL3_9BILA</name>
<dbReference type="PANTHER" id="PTHR46561">
    <property type="entry name" value="SERPENTINE RECEPTOR, CLASS AB (CLASS A-LIKE)-RELATED"/>
    <property type="match status" value="1"/>
</dbReference>
<dbReference type="EMBL" id="BTRK01000004">
    <property type="protein sequence ID" value="GMR46175.1"/>
    <property type="molecule type" value="Genomic_DNA"/>
</dbReference>
<dbReference type="Proteomes" id="UP001328107">
    <property type="component" value="Unassembled WGS sequence"/>
</dbReference>
<organism evidence="6 7">
    <name type="scientific">Pristionchus mayeri</name>
    <dbReference type="NCBI Taxonomy" id="1317129"/>
    <lineage>
        <taxon>Eukaryota</taxon>
        <taxon>Metazoa</taxon>
        <taxon>Ecdysozoa</taxon>
        <taxon>Nematoda</taxon>
        <taxon>Chromadorea</taxon>
        <taxon>Rhabditida</taxon>
        <taxon>Rhabditina</taxon>
        <taxon>Diplogasteromorpha</taxon>
        <taxon>Diplogasteroidea</taxon>
        <taxon>Neodiplogasteridae</taxon>
        <taxon>Pristionchus</taxon>
    </lineage>
</organism>
<sequence>MSSMFMMCVERYAASKHLNSYEESFKNFGNKLAAGHMLMVALLMITLVTMYGHEGGETASCSMSSPKGKLLHNPVAGVVLFSMEGSTIAAFVFLLRKNEKRLNCATIRSLTERYQVSENVRMIRIMLPVV</sequence>
<dbReference type="Pfam" id="PF10292">
    <property type="entry name" value="7TM_GPCR_Srab"/>
    <property type="match status" value="1"/>
</dbReference>
<keyword evidence="2 5" id="KW-0812">Transmembrane</keyword>
<comment type="subcellular location">
    <subcellularLocation>
        <location evidence="1">Membrane</location>
        <topology evidence="1">Multi-pass membrane protein</topology>
    </subcellularLocation>
</comment>
<evidence type="ECO:0000256" key="5">
    <source>
        <dbReference type="SAM" id="Phobius"/>
    </source>
</evidence>
<reference evidence="7" key="1">
    <citation type="submission" date="2022-10" db="EMBL/GenBank/DDBJ databases">
        <title>Genome assembly of Pristionchus species.</title>
        <authorList>
            <person name="Yoshida K."/>
            <person name="Sommer R.J."/>
        </authorList>
    </citation>
    <scope>NUCLEOTIDE SEQUENCE [LARGE SCALE GENOMIC DNA]</scope>
    <source>
        <strain evidence="7">RS5460</strain>
    </source>
</reference>
<dbReference type="PANTHER" id="PTHR46561:SF11">
    <property type="entry name" value="SERPENTINE RECEPTOR CLASS ALPHA_BETA-14"/>
    <property type="match status" value="1"/>
</dbReference>
<feature type="non-terminal residue" evidence="6">
    <location>
        <position position="130"/>
    </location>
</feature>